<gene>
    <name evidence="1" type="ORF">SACC_02230</name>
</gene>
<name>A0AAQ4CN25_9CREN</name>
<dbReference type="RefSeq" id="WP_229571224.1">
    <property type="nucleotide sequence ID" value="NZ_AP025226.1"/>
</dbReference>
<dbReference type="Proteomes" id="UP001319921">
    <property type="component" value="Chromosome"/>
</dbReference>
<organism evidence="1 2">
    <name type="scientific">Saccharolobus caldissimus</name>
    <dbReference type="NCBI Taxonomy" id="1702097"/>
    <lineage>
        <taxon>Archaea</taxon>
        <taxon>Thermoproteota</taxon>
        <taxon>Thermoprotei</taxon>
        <taxon>Sulfolobales</taxon>
        <taxon>Sulfolobaceae</taxon>
        <taxon>Saccharolobus</taxon>
    </lineage>
</organism>
<reference evidence="1 2" key="1">
    <citation type="journal article" date="2022" name="Microbiol. Resour. Announc.">
        <title>Complete Genome Sequence of the Hyperthermophilic and Acidophilic Archaeon Saccharolobus caldissimus Strain HS-3T.</title>
        <authorList>
            <person name="Sakai H.D."/>
            <person name="Kurosawa N."/>
        </authorList>
    </citation>
    <scope>NUCLEOTIDE SEQUENCE [LARGE SCALE GENOMIC DNA]</scope>
    <source>
        <strain evidence="1 2">JCM32116</strain>
    </source>
</reference>
<evidence type="ECO:0000313" key="1">
    <source>
        <dbReference type="EMBL" id="BDB97206.1"/>
    </source>
</evidence>
<keyword evidence="2" id="KW-1185">Reference proteome</keyword>
<evidence type="ECO:0000313" key="2">
    <source>
        <dbReference type="Proteomes" id="UP001319921"/>
    </source>
</evidence>
<accession>A0AAQ4CN25</accession>
<sequence>MLEIKEDLRSKVDYRIVEIAQSSPTTEIKAIIVTSVPPSSEVVNNLQQFSLKVERIFSIMNVIKVRGKAKNIIAILDKPFVRYIMLEEVIVNTPELI</sequence>
<proteinExistence type="predicted"/>
<dbReference type="KEGG" id="scas:SACC_02230"/>
<dbReference type="GeneID" id="68864947"/>
<dbReference type="AlphaFoldDB" id="A0AAQ4CN25"/>
<protein>
    <submittedName>
        <fullName evidence="1">Uncharacterized protein</fullName>
    </submittedName>
</protein>
<dbReference type="EMBL" id="AP025226">
    <property type="protein sequence ID" value="BDB97206.1"/>
    <property type="molecule type" value="Genomic_DNA"/>
</dbReference>